<evidence type="ECO:0000313" key="4">
    <source>
        <dbReference type="Proteomes" id="UP000663870"/>
    </source>
</evidence>
<dbReference type="EMBL" id="CAJNOH010001779">
    <property type="protein sequence ID" value="CAF1249730.1"/>
    <property type="molecule type" value="Genomic_DNA"/>
</dbReference>
<comment type="caution">
    <text evidence="3">The sequence shown here is derived from an EMBL/GenBank/DDBJ whole genome shotgun (WGS) entry which is preliminary data.</text>
</comment>
<feature type="non-terminal residue" evidence="3">
    <location>
        <position position="1"/>
    </location>
</feature>
<sequence>GQQQQRPTVLRQELPQLAQKPPPLSGSKPQALQQIISQGRQQARKARQIASKQPPPESVIVLHREMSLVEPIGYSLFNQSSSNTIVKRYTKTYIFDRLNIMNKNGFISVNDVLTAWLT</sequence>
<feature type="region of interest" description="Disordered" evidence="1">
    <location>
        <begin position="1"/>
        <end position="56"/>
    </location>
</feature>
<accession>A0A815VEE5</accession>
<protein>
    <submittedName>
        <fullName evidence="3">Uncharacterized protein</fullName>
    </submittedName>
</protein>
<keyword evidence="4" id="KW-1185">Reference proteome</keyword>
<evidence type="ECO:0000256" key="1">
    <source>
        <dbReference type="SAM" id="MobiDB-lite"/>
    </source>
</evidence>
<evidence type="ECO:0000313" key="2">
    <source>
        <dbReference type="EMBL" id="CAF1249730.1"/>
    </source>
</evidence>
<evidence type="ECO:0000313" key="3">
    <source>
        <dbReference type="EMBL" id="CAF1531329.1"/>
    </source>
</evidence>
<feature type="compositionally biased region" description="Polar residues" evidence="1">
    <location>
        <begin position="27"/>
        <end position="41"/>
    </location>
</feature>
<organism evidence="3 4">
    <name type="scientific">Rotaria sordida</name>
    <dbReference type="NCBI Taxonomy" id="392033"/>
    <lineage>
        <taxon>Eukaryota</taxon>
        <taxon>Metazoa</taxon>
        <taxon>Spiralia</taxon>
        <taxon>Gnathifera</taxon>
        <taxon>Rotifera</taxon>
        <taxon>Eurotatoria</taxon>
        <taxon>Bdelloidea</taxon>
        <taxon>Philodinida</taxon>
        <taxon>Philodinidae</taxon>
        <taxon>Rotaria</taxon>
    </lineage>
</organism>
<dbReference type="Proteomes" id="UP000663870">
    <property type="component" value="Unassembled WGS sequence"/>
</dbReference>
<dbReference type="EMBL" id="CAJNOL010002818">
    <property type="protein sequence ID" value="CAF1531329.1"/>
    <property type="molecule type" value="Genomic_DNA"/>
</dbReference>
<reference evidence="3" key="1">
    <citation type="submission" date="2021-02" db="EMBL/GenBank/DDBJ databases">
        <authorList>
            <person name="Nowell W R."/>
        </authorList>
    </citation>
    <scope>NUCLEOTIDE SEQUENCE</scope>
</reference>
<gene>
    <name evidence="3" type="ORF">JXQ802_LOCUS42262</name>
    <name evidence="2" type="ORF">PYM288_LOCUS27318</name>
</gene>
<proteinExistence type="predicted"/>
<dbReference type="AlphaFoldDB" id="A0A815VEE5"/>
<name>A0A815VEE5_9BILA</name>
<dbReference type="Proteomes" id="UP000663854">
    <property type="component" value="Unassembled WGS sequence"/>
</dbReference>